<reference evidence="3 4" key="1">
    <citation type="journal article" date="2014" name="Int. J. Syst. Evol. Microbiol.">
        <title>Complete genome sequence of Corynebacterium casei LMG S-19264T (=DSM 44701T), isolated from a smear-ripened cheese.</title>
        <authorList>
            <consortium name="US DOE Joint Genome Institute (JGI-PGF)"/>
            <person name="Walter F."/>
            <person name="Albersmeier A."/>
            <person name="Kalinowski J."/>
            <person name="Ruckert C."/>
        </authorList>
    </citation>
    <scope>NUCLEOTIDE SEQUENCE [LARGE SCALE GENOMIC DNA]</scope>
    <source>
        <strain evidence="3 4">CGMCC 1.12976</strain>
    </source>
</reference>
<protein>
    <recommendedName>
        <fullName evidence="2">Xylose isomerase-like TIM barrel domain-containing protein</fullName>
    </recommendedName>
</protein>
<name>A0A917B7W4_9MICO</name>
<dbReference type="PANTHER" id="PTHR12110:SF41">
    <property type="entry name" value="INOSOSE DEHYDRATASE"/>
    <property type="match status" value="1"/>
</dbReference>
<dbReference type="InterPro" id="IPR013022">
    <property type="entry name" value="Xyl_isomerase-like_TIM-brl"/>
</dbReference>
<proteinExistence type="predicted"/>
<dbReference type="Gene3D" id="3.20.20.150">
    <property type="entry name" value="Divalent-metal-dependent TIM barrel enzymes"/>
    <property type="match status" value="1"/>
</dbReference>
<feature type="domain" description="Xylose isomerase-like TIM barrel" evidence="2">
    <location>
        <begin position="43"/>
        <end position="294"/>
    </location>
</feature>
<dbReference type="InterPro" id="IPR036237">
    <property type="entry name" value="Xyl_isomerase-like_sf"/>
</dbReference>
<comment type="caution">
    <text evidence="3">The sequence shown here is derived from an EMBL/GenBank/DDBJ whole genome shotgun (WGS) entry which is preliminary data.</text>
</comment>
<dbReference type="AlphaFoldDB" id="A0A917B7W4"/>
<evidence type="ECO:0000313" key="3">
    <source>
        <dbReference type="EMBL" id="GGF29043.1"/>
    </source>
</evidence>
<keyword evidence="4" id="KW-1185">Reference proteome</keyword>
<dbReference type="PANTHER" id="PTHR12110">
    <property type="entry name" value="HYDROXYPYRUVATE ISOMERASE"/>
    <property type="match status" value="1"/>
</dbReference>
<dbReference type="Pfam" id="PF01261">
    <property type="entry name" value="AP_endonuc_2"/>
    <property type="match status" value="1"/>
</dbReference>
<sequence length="315" mass="34712">MPLNPDRVALNPLQWISIKDADGVDHWRYAEPDFREAYPQVLTAVRQSGFEAVMMEVLATQTLRDYEQLVADARLVVSPGYASIGLPEEHDVSFAPGSAEESRWFDGVRRKAEESNYFGQSTIFLAPEVWWSPNMVRTGERVAVGADYREDRLDRVIDLLGRSAEILAAEGVRAGLHNHVGTWVETEAEIERVLDAIPASLLGASFDIGHLTWAGVDAVAMITRHADRLVDLHFKDLDLDVAAASRAEPTSYNEATDRGIFLEPGSGGIDLDAVIDALPAGWPGWLIVEVDRTAIDPADSAAICWNWVSARFATE</sequence>
<evidence type="ECO:0000256" key="1">
    <source>
        <dbReference type="ARBA" id="ARBA00023277"/>
    </source>
</evidence>
<dbReference type="SUPFAM" id="SSF51658">
    <property type="entry name" value="Xylose isomerase-like"/>
    <property type="match status" value="1"/>
</dbReference>
<evidence type="ECO:0000259" key="2">
    <source>
        <dbReference type="Pfam" id="PF01261"/>
    </source>
</evidence>
<dbReference type="RefSeq" id="WP_188678367.1">
    <property type="nucleotide sequence ID" value="NZ_BMGP01000004.1"/>
</dbReference>
<dbReference type="EMBL" id="BMGP01000004">
    <property type="protein sequence ID" value="GGF29043.1"/>
    <property type="molecule type" value="Genomic_DNA"/>
</dbReference>
<accession>A0A917B7W4</accession>
<dbReference type="Proteomes" id="UP000598775">
    <property type="component" value="Unassembled WGS sequence"/>
</dbReference>
<gene>
    <name evidence="3" type="ORF">GCM10011399_22690</name>
</gene>
<keyword evidence="1" id="KW-0119">Carbohydrate metabolism</keyword>
<evidence type="ECO:0000313" key="4">
    <source>
        <dbReference type="Proteomes" id="UP000598775"/>
    </source>
</evidence>
<dbReference type="InterPro" id="IPR050312">
    <property type="entry name" value="IolE/XylAMocC-like"/>
</dbReference>
<organism evidence="3 4">
    <name type="scientific">Subtercola lobariae</name>
    <dbReference type="NCBI Taxonomy" id="1588641"/>
    <lineage>
        <taxon>Bacteria</taxon>
        <taxon>Bacillati</taxon>
        <taxon>Actinomycetota</taxon>
        <taxon>Actinomycetes</taxon>
        <taxon>Micrococcales</taxon>
        <taxon>Microbacteriaceae</taxon>
        <taxon>Subtercola</taxon>
    </lineage>
</organism>